<gene>
    <name evidence="1" type="ORF">ACFQO1_05905</name>
</gene>
<name>A0ABW2MQN8_9FLAO</name>
<proteinExistence type="predicted"/>
<dbReference type="EMBL" id="JBHTBN010000002">
    <property type="protein sequence ID" value="MFC7357211.1"/>
    <property type="molecule type" value="Genomic_DNA"/>
</dbReference>
<dbReference type="RefSeq" id="WP_380217057.1">
    <property type="nucleotide sequence ID" value="NZ_JBHTBN010000002.1"/>
</dbReference>
<reference evidence="2" key="1">
    <citation type="journal article" date="2019" name="Int. J. Syst. Evol. Microbiol.">
        <title>The Global Catalogue of Microorganisms (GCM) 10K type strain sequencing project: providing services to taxonomists for standard genome sequencing and annotation.</title>
        <authorList>
            <consortium name="The Broad Institute Genomics Platform"/>
            <consortium name="The Broad Institute Genome Sequencing Center for Infectious Disease"/>
            <person name="Wu L."/>
            <person name="Ma J."/>
        </authorList>
    </citation>
    <scope>NUCLEOTIDE SEQUENCE [LARGE SCALE GENOMIC DNA]</scope>
    <source>
        <strain evidence="2">CGMCC 1.16306</strain>
    </source>
</reference>
<comment type="caution">
    <text evidence="1">The sequence shown here is derived from an EMBL/GenBank/DDBJ whole genome shotgun (WGS) entry which is preliminary data.</text>
</comment>
<dbReference type="Proteomes" id="UP001596415">
    <property type="component" value="Unassembled WGS sequence"/>
</dbReference>
<evidence type="ECO:0000313" key="1">
    <source>
        <dbReference type="EMBL" id="MFC7357211.1"/>
    </source>
</evidence>
<sequence>MKSKIEIIKQQYKTIERIPDSWKPTDFTAVLKLLEYDDVATLAENELEEMTILALSDLEPHEAAELLMQYIFSKDELNKGQIQNMGNEMQTEKAWEEYAGIELHKQFFIVGDLLYKTFGGGTFPHPEAVELTVQLTFANEHAVQEFKKSEPSNILKVIALGLPETVVLNRLYKEHLQEEEMEEASHILWQTQLESDGGLTLTYRIISSEYWVEAFKYTDPYTVNYATGDATFSL</sequence>
<accession>A0ABW2MQN8</accession>
<protein>
    <recommendedName>
        <fullName evidence="3">DUF2313 domain-containing protein</fullName>
    </recommendedName>
</protein>
<evidence type="ECO:0000313" key="2">
    <source>
        <dbReference type="Proteomes" id="UP001596415"/>
    </source>
</evidence>
<keyword evidence="2" id="KW-1185">Reference proteome</keyword>
<organism evidence="1 2">
    <name type="scientific">Jejudonia soesokkakensis</name>
    <dbReference type="NCBI Taxonomy" id="1323432"/>
    <lineage>
        <taxon>Bacteria</taxon>
        <taxon>Pseudomonadati</taxon>
        <taxon>Bacteroidota</taxon>
        <taxon>Flavobacteriia</taxon>
        <taxon>Flavobacteriales</taxon>
        <taxon>Flavobacteriaceae</taxon>
        <taxon>Jejudonia</taxon>
    </lineage>
</organism>
<evidence type="ECO:0008006" key="3">
    <source>
        <dbReference type="Google" id="ProtNLM"/>
    </source>
</evidence>